<dbReference type="InterPro" id="IPR002939">
    <property type="entry name" value="DnaJ_C"/>
</dbReference>
<dbReference type="CDD" id="cd06257">
    <property type="entry name" value="DnaJ"/>
    <property type="match status" value="1"/>
</dbReference>
<dbReference type="FunFam" id="1.10.287.110:FF:000034">
    <property type="entry name" value="Chaperone protein DnaJ"/>
    <property type="match status" value="1"/>
</dbReference>
<dbReference type="GO" id="GO:0005524">
    <property type="term" value="F:ATP binding"/>
    <property type="evidence" value="ECO:0007669"/>
    <property type="project" value="InterPro"/>
</dbReference>
<dbReference type="Gene3D" id="2.60.260.20">
    <property type="entry name" value="Urease metallochaperone UreE, N-terminal domain"/>
    <property type="match status" value="2"/>
</dbReference>
<dbReference type="CDD" id="cd10747">
    <property type="entry name" value="DnaJ_C"/>
    <property type="match status" value="1"/>
</dbReference>
<dbReference type="GO" id="GO:0005737">
    <property type="term" value="C:cytoplasm"/>
    <property type="evidence" value="ECO:0007669"/>
    <property type="project" value="TreeGrafter"/>
</dbReference>
<keyword evidence="3" id="KW-0479">Metal-binding</keyword>
<evidence type="ECO:0000256" key="5">
    <source>
        <dbReference type="ARBA" id="ARBA00022771"/>
    </source>
</evidence>
<evidence type="ECO:0000256" key="1">
    <source>
        <dbReference type="ARBA" id="ARBA00022490"/>
    </source>
</evidence>
<dbReference type="GO" id="GO:0042026">
    <property type="term" value="P:protein refolding"/>
    <property type="evidence" value="ECO:0007669"/>
    <property type="project" value="TreeGrafter"/>
</dbReference>
<keyword evidence="4" id="KW-0677">Repeat</keyword>
<keyword evidence="1" id="KW-0963">Cytoplasm</keyword>
<protein>
    <submittedName>
        <fullName evidence="11">Chaperone protein DnaJ</fullName>
    </submittedName>
</protein>
<dbReference type="SUPFAM" id="SSF57938">
    <property type="entry name" value="DnaJ/Hsp40 cysteine-rich domain"/>
    <property type="match status" value="1"/>
</dbReference>
<dbReference type="PANTHER" id="PTHR43096:SF48">
    <property type="entry name" value="CHAPERONE PROTEIN DNAJ"/>
    <property type="match status" value="1"/>
</dbReference>
<dbReference type="InterPro" id="IPR036869">
    <property type="entry name" value="J_dom_sf"/>
</dbReference>
<dbReference type="PRINTS" id="PR00625">
    <property type="entry name" value="JDOMAIN"/>
</dbReference>
<dbReference type="InterPro" id="IPR036410">
    <property type="entry name" value="HSP_DnaJ_Cys-rich_dom_sf"/>
</dbReference>
<evidence type="ECO:0000256" key="6">
    <source>
        <dbReference type="ARBA" id="ARBA00022833"/>
    </source>
</evidence>
<dbReference type="PANTHER" id="PTHR43096">
    <property type="entry name" value="DNAJ HOMOLOG 1, MITOCHONDRIAL-RELATED"/>
    <property type="match status" value="1"/>
</dbReference>
<feature type="domain" description="J" evidence="9">
    <location>
        <begin position="6"/>
        <end position="71"/>
    </location>
</feature>
<gene>
    <name evidence="11" type="primary">dnaJ_22</name>
    <name evidence="11" type="ORF">SDC9_39228</name>
</gene>
<dbReference type="InterPro" id="IPR018253">
    <property type="entry name" value="DnaJ_domain_CS"/>
</dbReference>
<evidence type="ECO:0000313" key="11">
    <source>
        <dbReference type="EMBL" id="MPL93103.1"/>
    </source>
</evidence>
<dbReference type="GO" id="GO:0008270">
    <property type="term" value="F:zinc ion binding"/>
    <property type="evidence" value="ECO:0007669"/>
    <property type="project" value="UniProtKB-KW"/>
</dbReference>
<dbReference type="SMART" id="SM00271">
    <property type="entry name" value="DnaJ"/>
    <property type="match status" value="1"/>
</dbReference>
<dbReference type="FunFam" id="2.60.260.20:FF:000005">
    <property type="entry name" value="Chaperone protein dnaJ 1, mitochondrial"/>
    <property type="match status" value="1"/>
</dbReference>
<name>A0A644VRR0_9ZZZZ</name>
<dbReference type="HAMAP" id="MF_01152">
    <property type="entry name" value="DnaJ"/>
    <property type="match status" value="1"/>
</dbReference>
<dbReference type="InterPro" id="IPR001623">
    <property type="entry name" value="DnaJ_domain"/>
</dbReference>
<dbReference type="Pfam" id="PF01556">
    <property type="entry name" value="DnaJ_C"/>
    <property type="match status" value="1"/>
</dbReference>
<dbReference type="FunFam" id="2.10.230.10:FF:000002">
    <property type="entry name" value="Molecular chaperone DnaJ"/>
    <property type="match status" value="1"/>
</dbReference>
<dbReference type="GO" id="GO:0051082">
    <property type="term" value="F:unfolded protein binding"/>
    <property type="evidence" value="ECO:0007669"/>
    <property type="project" value="InterPro"/>
</dbReference>
<dbReference type="NCBIfam" id="TIGR02349">
    <property type="entry name" value="DnaJ_bact"/>
    <property type="match status" value="1"/>
</dbReference>
<dbReference type="InterPro" id="IPR012724">
    <property type="entry name" value="DnaJ"/>
</dbReference>
<accession>A0A644VRR0</accession>
<dbReference type="InterPro" id="IPR001305">
    <property type="entry name" value="HSP_DnaJ_Cys-rich_dom"/>
</dbReference>
<dbReference type="InterPro" id="IPR008971">
    <property type="entry name" value="HSP40/DnaJ_pept-bd"/>
</dbReference>
<comment type="caution">
    <text evidence="11">The sequence shown here is derived from an EMBL/GenBank/DDBJ whole genome shotgun (WGS) entry which is preliminary data.</text>
</comment>
<organism evidence="11">
    <name type="scientific">bioreactor metagenome</name>
    <dbReference type="NCBI Taxonomy" id="1076179"/>
    <lineage>
        <taxon>unclassified sequences</taxon>
        <taxon>metagenomes</taxon>
        <taxon>ecological metagenomes</taxon>
    </lineage>
</organism>
<dbReference type="PROSITE" id="PS00636">
    <property type="entry name" value="DNAJ_1"/>
    <property type="match status" value="1"/>
</dbReference>
<evidence type="ECO:0000256" key="8">
    <source>
        <dbReference type="ARBA" id="ARBA00023186"/>
    </source>
</evidence>
<dbReference type="Pfam" id="PF00684">
    <property type="entry name" value="DnaJ_CXXCXGXG"/>
    <property type="match status" value="1"/>
</dbReference>
<keyword evidence="6" id="KW-0862">Zinc</keyword>
<dbReference type="CDD" id="cd10719">
    <property type="entry name" value="DnaJ_zf"/>
    <property type="match status" value="1"/>
</dbReference>
<dbReference type="AlphaFoldDB" id="A0A644VRR0"/>
<evidence type="ECO:0000256" key="2">
    <source>
        <dbReference type="ARBA" id="ARBA00022705"/>
    </source>
</evidence>
<keyword evidence="8" id="KW-0143">Chaperone</keyword>
<dbReference type="NCBIfam" id="NF008035">
    <property type="entry name" value="PRK10767.1"/>
    <property type="match status" value="1"/>
</dbReference>
<dbReference type="PROSITE" id="PS50076">
    <property type="entry name" value="DNAJ_2"/>
    <property type="match status" value="1"/>
</dbReference>
<dbReference type="EMBL" id="VSSQ01000380">
    <property type="protein sequence ID" value="MPL93103.1"/>
    <property type="molecule type" value="Genomic_DNA"/>
</dbReference>
<keyword evidence="5" id="KW-0863">Zinc-finger</keyword>
<dbReference type="GO" id="GO:0006260">
    <property type="term" value="P:DNA replication"/>
    <property type="evidence" value="ECO:0007669"/>
    <property type="project" value="UniProtKB-KW"/>
</dbReference>
<reference evidence="11" key="1">
    <citation type="submission" date="2019-08" db="EMBL/GenBank/DDBJ databases">
        <authorList>
            <person name="Kucharzyk K."/>
            <person name="Murdoch R.W."/>
            <person name="Higgins S."/>
            <person name="Loffler F."/>
        </authorList>
    </citation>
    <scope>NUCLEOTIDE SEQUENCE</scope>
</reference>
<dbReference type="Gene3D" id="2.10.230.10">
    <property type="entry name" value="Heat shock protein DnaJ, cysteine-rich domain"/>
    <property type="match status" value="1"/>
</dbReference>
<dbReference type="SUPFAM" id="SSF46565">
    <property type="entry name" value="Chaperone J-domain"/>
    <property type="match status" value="1"/>
</dbReference>
<feature type="domain" description="CR-type" evidence="10">
    <location>
        <begin position="146"/>
        <end position="228"/>
    </location>
</feature>
<evidence type="ECO:0000256" key="3">
    <source>
        <dbReference type="ARBA" id="ARBA00022723"/>
    </source>
</evidence>
<dbReference type="Gene3D" id="1.10.287.110">
    <property type="entry name" value="DnaJ domain"/>
    <property type="match status" value="1"/>
</dbReference>
<keyword evidence="7" id="KW-0346">Stress response</keyword>
<keyword evidence="2" id="KW-0235">DNA replication</keyword>
<evidence type="ECO:0000256" key="4">
    <source>
        <dbReference type="ARBA" id="ARBA00022737"/>
    </source>
</evidence>
<dbReference type="GO" id="GO:0031072">
    <property type="term" value="F:heat shock protein binding"/>
    <property type="evidence" value="ECO:0007669"/>
    <property type="project" value="InterPro"/>
</dbReference>
<evidence type="ECO:0000259" key="9">
    <source>
        <dbReference type="PROSITE" id="PS50076"/>
    </source>
</evidence>
<dbReference type="PROSITE" id="PS51188">
    <property type="entry name" value="ZF_CR"/>
    <property type="match status" value="1"/>
</dbReference>
<evidence type="ECO:0000259" key="10">
    <source>
        <dbReference type="PROSITE" id="PS51188"/>
    </source>
</evidence>
<proteinExistence type="inferred from homology"/>
<dbReference type="GO" id="GO:0009408">
    <property type="term" value="P:response to heat"/>
    <property type="evidence" value="ECO:0007669"/>
    <property type="project" value="InterPro"/>
</dbReference>
<evidence type="ECO:0000256" key="7">
    <source>
        <dbReference type="ARBA" id="ARBA00023016"/>
    </source>
</evidence>
<sequence length="389" mass="42478">MATKRDYYEILGVSKAATDEELKKSYRKLALKFHPDRNPNDKDAEEKFKEAAEAYEILSNKEKRARYDQFGHAGVDGQGFGSSGAGMNMDDIFSMFGDIFGGRGGFGGFSGFGGFGSERTRAGSRVNKGSSLRIKIKLTLEDIEKGIEKKIKVNKYVTCNECHGSGAKKGSETTTCSTCHGAGYVTQVQRTILGNMQTQTTCPTCQGEGKIIKDKCTVCHGDGIVKSEEVLTINIPAGVADGMQISFPGLGNAGVRNGVNGDLIVSIEEIPHENFERDGNNICLQTYVTVSEAILGTTLEVPTLGGQAKFKIEQGMTSGKVYRLRGKGLPDVNGYGKGDMLVRVDVWIPKSYSKEEKKILESLQKSENFKPKPSAKEKSFFEKMKNMFN</sequence>
<dbReference type="SUPFAM" id="SSF49493">
    <property type="entry name" value="HSP40/DnaJ peptide-binding domain"/>
    <property type="match status" value="2"/>
</dbReference>
<dbReference type="Pfam" id="PF00226">
    <property type="entry name" value="DnaJ"/>
    <property type="match status" value="1"/>
</dbReference>